<gene>
    <name evidence="2" type="ORF">BKA67DRAFT_533746</name>
</gene>
<dbReference type="RefSeq" id="XP_045962847.1">
    <property type="nucleotide sequence ID" value="XM_046099750.1"/>
</dbReference>
<reference evidence="2" key="1">
    <citation type="journal article" date="2021" name="Nat. Commun.">
        <title>Genetic determinants of endophytism in the Arabidopsis root mycobiome.</title>
        <authorList>
            <person name="Mesny F."/>
            <person name="Miyauchi S."/>
            <person name="Thiergart T."/>
            <person name="Pickel B."/>
            <person name="Atanasova L."/>
            <person name="Karlsson M."/>
            <person name="Huettel B."/>
            <person name="Barry K.W."/>
            <person name="Haridas S."/>
            <person name="Chen C."/>
            <person name="Bauer D."/>
            <person name="Andreopoulos W."/>
            <person name="Pangilinan J."/>
            <person name="LaButti K."/>
            <person name="Riley R."/>
            <person name="Lipzen A."/>
            <person name="Clum A."/>
            <person name="Drula E."/>
            <person name="Henrissat B."/>
            <person name="Kohler A."/>
            <person name="Grigoriev I.V."/>
            <person name="Martin F.M."/>
            <person name="Hacquard S."/>
        </authorList>
    </citation>
    <scope>NUCLEOTIDE SEQUENCE</scope>
    <source>
        <strain evidence="2">MPI-SDFR-AT-0073</strain>
    </source>
</reference>
<dbReference type="Proteomes" id="UP000758603">
    <property type="component" value="Unassembled WGS sequence"/>
</dbReference>
<protein>
    <submittedName>
        <fullName evidence="2">Uncharacterized protein</fullName>
    </submittedName>
</protein>
<proteinExistence type="predicted"/>
<sequence>MSSAWFNNMDASQLPNFDLEALPDNRDFDFDILNGFPLNLGTDANSAQMSLSTDDDMKSKLAEICSRLERIEAGMATNTQLNRLNSVLESTTLQVNQRIETLTCGVDKLRRGLEAYSKTLVQTILAAGGADKMAKEMNDLPPLQINHNRMRRRNASVLQMNPKPVIVQAETLGHEAELQELHNENRELRERLKRLEERLLKKEAKIEHISIENKQRCVEIAKHKALVGRVAQNIAHAFKEYQDLTAQAGNKQTSSFLSSESQVGDIQIAYQEATSVWSHSDSE</sequence>
<keyword evidence="3" id="KW-1185">Reference proteome</keyword>
<accession>A0A9P8UUT2</accession>
<evidence type="ECO:0000313" key="2">
    <source>
        <dbReference type="EMBL" id="KAH6658613.1"/>
    </source>
</evidence>
<dbReference type="GeneID" id="70128642"/>
<evidence type="ECO:0000256" key="1">
    <source>
        <dbReference type="SAM" id="Coils"/>
    </source>
</evidence>
<organism evidence="2 3">
    <name type="scientific">Truncatella angustata</name>
    <dbReference type="NCBI Taxonomy" id="152316"/>
    <lineage>
        <taxon>Eukaryota</taxon>
        <taxon>Fungi</taxon>
        <taxon>Dikarya</taxon>
        <taxon>Ascomycota</taxon>
        <taxon>Pezizomycotina</taxon>
        <taxon>Sordariomycetes</taxon>
        <taxon>Xylariomycetidae</taxon>
        <taxon>Amphisphaeriales</taxon>
        <taxon>Sporocadaceae</taxon>
        <taxon>Truncatella</taxon>
    </lineage>
</organism>
<comment type="caution">
    <text evidence="2">The sequence shown here is derived from an EMBL/GenBank/DDBJ whole genome shotgun (WGS) entry which is preliminary data.</text>
</comment>
<feature type="coiled-coil region" evidence="1">
    <location>
        <begin position="171"/>
        <end position="212"/>
    </location>
</feature>
<dbReference type="EMBL" id="JAGPXC010000002">
    <property type="protein sequence ID" value="KAH6658613.1"/>
    <property type="molecule type" value="Genomic_DNA"/>
</dbReference>
<dbReference type="AlphaFoldDB" id="A0A9P8UUT2"/>
<name>A0A9P8UUT2_9PEZI</name>
<evidence type="ECO:0000313" key="3">
    <source>
        <dbReference type="Proteomes" id="UP000758603"/>
    </source>
</evidence>
<keyword evidence="1" id="KW-0175">Coiled coil</keyword>